<keyword evidence="3" id="KW-1185">Reference proteome</keyword>
<accession>A0A0C3PRI6</accession>
<sequence>MYKYTSVLHNASGVPVSCLSRPCYPSTLFILAFPRLGSPLLSRQWAPRLVGSVFVGTHESFTATRKVGKSSMGNSKTDDTTIGQRCDELRHDEGHNRSTAIC</sequence>
<evidence type="ECO:0000313" key="2">
    <source>
        <dbReference type="EMBL" id="KIO17250.1"/>
    </source>
</evidence>
<feature type="region of interest" description="Disordered" evidence="1">
    <location>
        <begin position="66"/>
        <end position="85"/>
    </location>
</feature>
<evidence type="ECO:0000313" key="3">
    <source>
        <dbReference type="Proteomes" id="UP000054248"/>
    </source>
</evidence>
<reference evidence="2 3" key="1">
    <citation type="submission" date="2014-04" db="EMBL/GenBank/DDBJ databases">
        <authorList>
            <consortium name="DOE Joint Genome Institute"/>
            <person name="Kuo A."/>
            <person name="Girlanda M."/>
            <person name="Perotto S."/>
            <person name="Kohler A."/>
            <person name="Nagy L.G."/>
            <person name="Floudas D."/>
            <person name="Copeland A."/>
            <person name="Barry K.W."/>
            <person name="Cichocki N."/>
            <person name="Veneault-Fourrey C."/>
            <person name="LaButti K."/>
            <person name="Lindquist E.A."/>
            <person name="Lipzen A."/>
            <person name="Lundell T."/>
            <person name="Morin E."/>
            <person name="Murat C."/>
            <person name="Sun H."/>
            <person name="Tunlid A."/>
            <person name="Henrissat B."/>
            <person name="Grigoriev I.V."/>
            <person name="Hibbett D.S."/>
            <person name="Martin F."/>
            <person name="Nordberg H.P."/>
            <person name="Cantor M.N."/>
            <person name="Hua S.X."/>
        </authorList>
    </citation>
    <scope>NUCLEOTIDE SEQUENCE [LARGE SCALE GENOMIC DNA]</scope>
    <source>
        <strain evidence="2 3">MUT 4182</strain>
    </source>
</reference>
<proteinExistence type="predicted"/>
<name>A0A0C3PRI6_9AGAM</name>
<gene>
    <name evidence="2" type="ORF">M407DRAFT_246806</name>
</gene>
<dbReference type="HOGENOM" id="CLU_2279517_0_0_1"/>
<dbReference type="AlphaFoldDB" id="A0A0C3PRI6"/>
<organism evidence="2 3">
    <name type="scientific">Tulasnella calospora MUT 4182</name>
    <dbReference type="NCBI Taxonomy" id="1051891"/>
    <lineage>
        <taxon>Eukaryota</taxon>
        <taxon>Fungi</taxon>
        <taxon>Dikarya</taxon>
        <taxon>Basidiomycota</taxon>
        <taxon>Agaricomycotina</taxon>
        <taxon>Agaricomycetes</taxon>
        <taxon>Cantharellales</taxon>
        <taxon>Tulasnellaceae</taxon>
        <taxon>Tulasnella</taxon>
    </lineage>
</organism>
<protein>
    <submittedName>
        <fullName evidence="2">Uncharacterized protein</fullName>
    </submittedName>
</protein>
<feature type="compositionally biased region" description="Polar residues" evidence="1">
    <location>
        <begin position="71"/>
        <end position="83"/>
    </location>
</feature>
<dbReference type="Proteomes" id="UP000054248">
    <property type="component" value="Unassembled WGS sequence"/>
</dbReference>
<dbReference type="EMBL" id="KN823409">
    <property type="protein sequence ID" value="KIO17250.1"/>
    <property type="molecule type" value="Genomic_DNA"/>
</dbReference>
<reference evidence="3" key="2">
    <citation type="submission" date="2015-01" db="EMBL/GenBank/DDBJ databases">
        <title>Evolutionary Origins and Diversification of the Mycorrhizal Mutualists.</title>
        <authorList>
            <consortium name="DOE Joint Genome Institute"/>
            <consortium name="Mycorrhizal Genomics Consortium"/>
            <person name="Kohler A."/>
            <person name="Kuo A."/>
            <person name="Nagy L.G."/>
            <person name="Floudas D."/>
            <person name="Copeland A."/>
            <person name="Barry K.W."/>
            <person name="Cichocki N."/>
            <person name="Veneault-Fourrey C."/>
            <person name="LaButti K."/>
            <person name="Lindquist E.A."/>
            <person name="Lipzen A."/>
            <person name="Lundell T."/>
            <person name="Morin E."/>
            <person name="Murat C."/>
            <person name="Riley R."/>
            <person name="Ohm R."/>
            <person name="Sun H."/>
            <person name="Tunlid A."/>
            <person name="Henrissat B."/>
            <person name="Grigoriev I.V."/>
            <person name="Hibbett D.S."/>
            <person name="Martin F."/>
        </authorList>
    </citation>
    <scope>NUCLEOTIDE SEQUENCE [LARGE SCALE GENOMIC DNA]</scope>
    <source>
        <strain evidence="3">MUT 4182</strain>
    </source>
</reference>
<evidence type="ECO:0000256" key="1">
    <source>
        <dbReference type="SAM" id="MobiDB-lite"/>
    </source>
</evidence>